<evidence type="ECO:0000313" key="3">
    <source>
        <dbReference type="FlyBase" id="FBgn0030599"/>
    </source>
</evidence>
<sequence>MYTKRCLSDVLCYIAHRYMDIPLPTCRTYSIWKFPPNFDANNQRAGRLFWFSEQIFPLMFYYALGISIIGSTHNCLEFISILFKKAHLKKSHRLRKVKNFKYKQLRRFRIIGCILMLTAWTILLYALATLKPHYIGPWFVIYATITSIDILLVLSDALVNRTIGNGFLFKTLIPVINLYCVLSVRSTLRQLIEFYGYQDVVWWSMERYAP</sequence>
<dbReference type="VEuPathDB" id="VectorBase:FBgn0030599"/>
<reference evidence="2 4" key="4">
    <citation type="journal article" date="2002" name="Genome Biol.">
        <title>The transposable elements of the Drosophila melanogaster euchromatin: a genomics perspective.</title>
        <authorList>
            <person name="Kaminker J.S."/>
            <person name="Bergman C.M."/>
            <person name="Kronmiller B."/>
            <person name="Carlson J."/>
            <person name="Svirskas R."/>
            <person name="Patel S."/>
            <person name="Frise E."/>
            <person name="Wheeler D.A."/>
            <person name="Lewis S.E."/>
            <person name="Rubin G.M."/>
            <person name="Ashburner M."/>
            <person name="Celniker S.E."/>
        </authorList>
    </citation>
    <scope>NUCLEOTIDE SEQUENCE [LARGE SCALE GENOMIC DNA]</scope>
    <source>
        <strain evidence="4">Berkeley</strain>
    </source>
</reference>
<keyword evidence="1" id="KW-0812">Transmembrane</keyword>
<reference evidence="2 4" key="7">
    <citation type="journal article" date="2007" name="Science">
        <title>The Release 5.1 annotation of Drosophila melanogaster heterochromatin.</title>
        <authorList>
            <person name="Smith C.D."/>
            <person name="Shu S."/>
            <person name="Mungall C.J."/>
            <person name="Karpen G.H."/>
        </authorList>
    </citation>
    <scope>NUCLEOTIDE SEQUENCE [LARGE SCALE GENOMIC DNA]</scope>
    <source>
        <strain evidence="4">Berkeley</strain>
    </source>
</reference>
<dbReference type="RefSeq" id="NP_727815.2">
    <property type="nucleotide sequence ID" value="NM_167422.3"/>
</dbReference>
<dbReference type="KEGG" id="dme:Dmel_CG9030"/>
<dbReference type="UCSC" id="CG9030-RA">
    <property type="organism name" value="d. melanogaster"/>
</dbReference>
<dbReference type="PaxDb" id="7227-FBpp0292387"/>
<reference evidence="2 4" key="9">
    <citation type="journal article" date="2015" name="G3 (Bethesda)">
        <title>Gene Model Annotations for Drosophila melanogaster: Impact of High-Throughput Data.</title>
        <authorList>
            <consortium name="FlyBase Consortium"/>
            <person name="Matthews B.B."/>
            <person name="Dos Santos G."/>
            <person name="Crosby M.A."/>
            <person name="Emmert D.B."/>
            <person name="St Pierre S.E."/>
            <person name="Gramates L.S."/>
            <person name="Zhou P."/>
            <person name="Schroeder A.J."/>
            <person name="Falls K."/>
            <person name="Strelets V."/>
            <person name="Russo S.M."/>
            <person name="Gelbart W.M."/>
            <person name="null"/>
        </authorList>
    </citation>
    <scope>NUCLEOTIDE SEQUENCE [LARGE SCALE GENOMIC DNA]</scope>
    <source>
        <strain evidence="4">Berkeley</strain>
    </source>
</reference>
<dbReference type="FlyBase" id="FBgn0030599">
    <property type="gene designation" value="CG9030"/>
</dbReference>
<reference evidence="2 4" key="3">
    <citation type="journal article" date="2002" name="Genome Biol.">
        <title>Annotation of the Drosophila melanogaster euchromatic genome: a systematic review.</title>
        <authorList>
            <person name="Misra S."/>
            <person name="Crosby M.A."/>
            <person name="Mungall C.J."/>
            <person name="Matthews B.B."/>
            <person name="Campbell K.S."/>
            <person name="Hradecky P."/>
            <person name="Huang Y."/>
            <person name="Kaminker J.S."/>
            <person name="Millburn G.H."/>
            <person name="Prochnik S.E."/>
            <person name="Smith C.D."/>
            <person name="Tupy J.L."/>
            <person name="Whitfied E.J."/>
            <person name="Bayraktaroglu L."/>
            <person name="Berman B.P."/>
            <person name="Bettencourt B.R."/>
            <person name="Celniker S.E."/>
            <person name="de Grey A.D."/>
            <person name="Drysdale R.A."/>
            <person name="Harris N.L."/>
            <person name="Richter J."/>
            <person name="Russo S."/>
            <person name="Schroeder A.J."/>
            <person name="Shu S.Q."/>
            <person name="Stapleton M."/>
            <person name="Yamada C."/>
            <person name="Ashburner M."/>
            <person name="Gelbart W.M."/>
            <person name="Rubin G.M."/>
            <person name="Lewis S.E."/>
        </authorList>
    </citation>
    <scope>GENOME REANNOTATION</scope>
    <source>
        <strain evidence="4">Berkeley</strain>
    </source>
</reference>
<dbReference type="AGR" id="FB:FBgn0030599"/>
<reference evidence="2 4" key="5">
    <citation type="journal article" date="2002" name="Genome Biol.">
        <title>Heterochromatic sequences in a Drosophila whole-genome shotgun assembly.</title>
        <authorList>
            <person name="Hoskins R.A."/>
            <person name="Smith C.D."/>
            <person name="Carlson J.W."/>
            <person name="Carvalho A.B."/>
            <person name="Halpern A."/>
            <person name="Kaminker J.S."/>
            <person name="Kennedy C."/>
            <person name="Mungall C.J."/>
            <person name="Sullivan B.A."/>
            <person name="Sutton G.G."/>
            <person name="Yasuhara J.C."/>
            <person name="Wakimoto B.T."/>
            <person name="Myers E.W."/>
            <person name="Celniker S.E."/>
            <person name="Rubin G.M."/>
            <person name="Karpen G.H."/>
        </authorList>
    </citation>
    <scope>NUCLEOTIDE SEQUENCE [LARGE SCALE GENOMIC DNA]</scope>
    <source>
        <strain evidence="4">Berkeley</strain>
    </source>
</reference>
<dbReference type="OrthoDB" id="7968664at2759"/>
<dbReference type="Bgee" id="FBgn0030599">
    <property type="expression patterns" value="Expressed in mid-late elongation-stage spermatid (Drosophila) in testis and 16 other cell types or tissues"/>
</dbReference>
<feature type="transmembrane region" description="Helical" evidence="1">
    <location>
        <begin position="134"/>
        <end position="155"/>
    </location>
</feature>
<reference evidence="2 4" key="6">
    <citation type="journal article" date="2005" name="PLoS Comput. Biol.">
        <title>Combined evidence annotation of transposable elements in genome sequences.</title>
        <authorList>
            <person name="Quesneville H."/>
            <person name="Bergman C.M."/>
            <person name="Andrieu O."/>
            <person name="Autard D."/>
            <person name="Nouaud D."/>
            <person name="Ashburner M."/>
            <person name="Anxolabehere D."/>
        </authorList>
    </citation>
    <scope>NUCLEOTIDE SEQUENCE [LARGE SCALE GENOMIC DNA]</scope>
    <source>
        <strain evidence="4">Berkeley</strain>
    </source>
</reference>
<proteinExistence type="predicted"/>
<dbReference type="InParanoid" id="Q9VXZ7"/>
<evidence type="ECO:0000313" key="2">
    <source>
        <dbReference type="EMBL" id="AAF48409.2"/>
    </source>
</evidence>
<dbReference type="Proteomes" id="UP000000803">
    <property type="component" value="Chromosome X"/>
</dbReference>
<dbReference type="HOGENOM" id="CLU_112178_1_0_1"/>
<name>Q9VXZ7_DROME</name>
<keyword evidence="1" id="KW-0472">Membrane</keyword>
<reference evidence="2 4" key="11">
    <citation type="journal article" date="2015" name="Genome Res.">
        <title>The Release 6 reference sequence of the Drosophila melanogaster genome.</title>
        <authorList>
            <person name="Hoskins R.A."/>
            <person name="Carlson J.W."/>
            <person name="Wan K.H."/>
            <person name="Park S."/>
            <person name="Mendez I."/>
            <person name="Galle S.E."/>
            <person name="Booth B.W."/>
            <person name="Pfeiffer B.D."/>
            <person name="George R.A."/>
            <person name="Svirskas R."/>
            <person name="Krzywinski M."/>
            <person name="Schein J."/>
            <person name="Accardo M.C."/>
            <person name="Damia E."/>
            <person name="Messina G."/>
            <person name="Mendez-Lago M."/>
            <person name="de Pablos B."/>
            <person name="Demakova O.V."/>
            <person name="Andreyeva E.N."/>
            <person name="Boldyreva L.V."/>
            <person name="Marra M."/>
            <person name="Carvalho A.B."/>
            <person name="Dimitri P."/>
            <person name="Villasante A."/>
            <person name="Zhimulev I.F."/>
            <person name="Rubin G.M."/>
            <person name="Karpen G.H."/>
            <person name="Celniker S.E."/>
        </authorList>
    </citation>
    <scope>NUCLEOTIDE SEQUENCE [LARGE SCALE GENOMIC DNA]</scope>
    <source>
        <strain evidence="4">Berkeley</strain>
    </source>
</reference>
<reference evidence="2 4" key="8">
    <citation type="journal article" date="2007" name="Science">
        <title>Sequence finishing and mapping of Drosophila melanogaster heterochromatin.</title>
        <authorList>
            <person name="Hoskins R.A."/>
            <person name="Carlson J.W."/>
            <person name="Kennedy C."/>
            <person name="Acevedo D."/>
            <person name="Evans-Holm M."/>
            <person name="Frise E."/>
            <person name="Wan K.H."/>
            <person name="Park S."/>
            <person name="Mendez-Lago M."/>
            <person name="Rossi F."/>
            <person name="Villasante A."/>
            <person name="Dimitri P."/>
            <person name="Karpen G.H."/>
            <person name="Celniker S.E."/>
        </authorList>
    </citation>
    <scope>NUCLEOTIDE SEQUENCE [LARGE SCALE GENOMIC DNA]</scope>
    <source>
        <strain evidence="4">Berkeley</strain>
    </source>
</reference>
<reference evidence="2 4" key="10">
    <citation type="journal article" date="2015" name="G3 (Bethesda)">
        <title>Gene Model Annotations for Drosophila melanogaster: The Rule-Benders.</title>
        <authorList>
            <consortium name="FlyBase Consortium"/>
            <person name="Crosby M.A."/>
            <person name="Gramates L.S."/>
            <person name="Dos Santos G."/>
            <person name="Matthews B.B."/>
            <person name="St Pierre S.E."/>
            <person name="Zhou P."/>
            <person name="Schroeder A.J."/>
            <person name="Falls K."/>
            <person name="Emmert D.B."/>
            <person name="Russo S.M."/>
            <person name="Gelbart W.M."/>
            <person name="null"/>
        </authorList>
    </citation>
    <scope>NUCLEOTIDE SEQUENCE [LARGE SCALE GENOMIC DNA]</scope>
    <source>
        <strain evidence="4">Berkeley</strain>
    </source>
</reference>
<keyword evidence="1" id="KW-1133">Transmembrane helix</keyword>
<dbReference type="AlphaFoldDB" id="Q9VXZ7"/>
<dbReference type="GeneID" id="32427"/>
<feature type="transmembrane region" description="Helical" evidence="1">
    <location>
        <begin position="108"/>
        <end position="128"/>
    </location>
</feature>
<dbReference type="STRING" id="7227.FBpp0292387"/>
<accession>Q9VXZ7</accession>
<dbReference type="OMA" id="HAYNRRK"/>
<feature type="transmembrane region" description="Helical" evidence="1">
    <location>
        <begin position="59"/>
        <end position="83"/>
    </location>
</feature>
<protein>
    <submittedName>
        <fullName evidence="2">Uncharacterized protein</fullName>
    </submittedName>
</protein>
<evidence type="ECO:0000256" key="1">
    <source>
        <dbReference type="SAM" id="Phobius"/>
    </source>
</evidence>
<reference evidence="2 4" key="1">
    <citation type="journal article" date="2000" name="Science">
        <title>The genome sequence of Drosophila melanogaster.</title>
        <authorList>
            <person name="Adams M.D."/>
            <person name="Celniker S.E."/>
            <person name="Holt R.A."/>
            <person name="Evans C.A."/>
            <person name="Gocayne J.D."/>
            <person name="Amanatides P.G."/>
            <person name="Scherer S.E."/>
            <person name="Li P.W."/>
            <person name="Hoskins R.A."/>
            <person name="Galle R.F."/>
            <person name="George R.A."/>
            <person name="Lewis S.E."/>
            <person name="Richards S."/>
            <person name="Ashburner M."/>
            <person name="Henderson S.N."/>
            <person name="Sutton G.G."/>
            <person name="Wortman J.R."/>
            <person name="Yandell M.D."/>
            <person name="Zhang Q."/>
            <person name="Chen L.X."/>
            <person name="Brandon R.C."/>
            <person name="Rogers Y.H."/>
            <person name="Blazej R.G."/>
            <person name="Champe M."/>
            <person name="Pfeiffer B.D."/>
            <person name="Wan K.H."/>
            <person name="Doyle C."/>
            <person name="Baxter E.G."/>
            <person name="Helt G."/>
            <person name="Nelson C.R."/>
            <person name="Gabor G.L."/>
            <person name="Abril J.F."/>
            <person name="Agbayani A."/>
            <person name="An H.J."/>
            <person name="Andrews-Pfannkoch C."/>
            <person name="Baldwin D."/>
            <person name="Ballew R.M."/>
            <person name="Basu A."/>
            <person name="Baxendale J."/>
            <person name="Bayraktaroglu L."/>
            <person name="Beasley E.M."/>
            <person name="Beeson K.Y."/>
            <person name="Benos P.V."/>
            <person name="Berman B.P."/>
            <person name="Bhandari D."/>
            <person name="Bolshakov S."/>
            <person name="Borkova D."/>
            <person name="Botchan M.R."/>
            <person name="Bouck J."/>
            <person name="Brokstein P."/>
            <person name="Brottier P."/>
            <person name="Burtis K.C."/>
            <person name="Busam D.A."/>
            <person name="Butler H."/>
            <person name="Cadieu E."/>
            <person name="Center A."/>
            <person name="Chandra I."/>
            <person name="Cherry J.M."/>
            <person name="Cawley S."/>
            <person name="Dahlke C."/>
            <person name="Davenport L.B."/>
            <person name="Davies P."/>
            <person name="de Pablos B."/>
            <person name="Delcher A."/>
            <person name="Deng Z."/>
            <person name="Mays A.D."/>
            <person name="Dew I."/>
            <person name="Dietz S.M."/>
            <person name="Dodson K."/>
            <person name="Doup L.E."/>
            <person name="Downes M."/>
            <person name="Dugan-Rocha S."/>
            <person name="Dunkov B.C."/>
            <person name="Dunn P."/>
            <person name="Durbin K.J."/>
            <person name="Evangelista C.C."/>
            <person name="Ferraz C."/>
            <person name="Ferriera S."/>
            <person name="Fleischmann W."/>
            <person name="Fosler C."/>
            <person name="Gabrielian A.E."/>
            <person name="Garg N.S."/>
            <person name="Gelbart W.M."/>
            <person name="Glasser K."/>
            <person name="Glodek A."/>
            <person name="Gong F."/>
            <person name="Gorrell J.H."/>
            <person name="Gu Z."/>
            <person name="Guan P."/>
            <person name="Harris M."/>
            <person name="Harris N.L."/>
            <person name="Harvey D."/>
            <person name="Heiman T.J."/>
            <person name="Hernandez J.R."/>
            <person name="Houck J."/>
            <person name="Hostin D."/>
            <person name="Houston K.A."/>
            <person name="Howland T.J."/>
            <person name="Wei M.H."/>
            <person name="Ibegwam C."/>
            <person name="Jalali M."/>
            <person name="Kalush F."/>
            <person name="Karpen G.H."/>
            <person name="Ke Z."/>
            <person name="Kennison J.A."/>
            <person name="Ketchum K.A."/>
            <person name="Kimmel B.E."/>
            <person name="Kodira C.D."/>
            <person name="Kraft C."/>
            <person name="Kravitz S."/>
            <person name="Kulp D."/>
            <person name="Lai Z."/>
            <person name="Lasko P."/>
            <person name="Lei Y."/>
            <person name="Levitsky A.A."/>
            <person name="Li J."/>
            <person name="Li Z."/>
            <person name="Liang Y."/>
            <person name="Lin X."/>
            <person name="Liu X."/>
            <person name="Mattei B."/>
            <person name="McIntosh T.C."/>
            <person name="McLeod M.P."/>
            <person name="McPherson D."/>
            <person name="Merkulov G."/>
            <person name="Milshina N.V."/>
            <person name="Mobarry C."/>
            <person name="Morris J."/>
            <person name="Moshrefi A."/>
            <person name="Mount S.M."/>
            <person name="Moy M."/>
            <person name="Murphy B."/>
            <person name="Murphy L."/>
            <person name="Muzny D.M."/>
            <person name="Nelson D.L."/>
            <person name="Nelson D.R."/>
            <person name="Nelson K.A."/>
            <person name="Nixon K."/>
            <person name="Nusskern D.R."/>
            <person name="Pacleb J.M."/>
            <person name="Palazzolo M."/>
            <person name="Pittman G.S."/>
            <person name="Pan S."/>
            <person name="Pollard J."/>
            <person name="Puri V."/>
            <person name="Reese M.G."/>
            <person name="Reinert K."/>
            <person name="Remington K."/>
            <person name="Saunders R.D."/>
            <person name="Scheeler F."/>
            <person name="Shen H."/>
            <person name="Shue B.C."/>
            <person name="Siden-Kiamos I."/>
            <person name="Simpson M."/>
            <person name="Skupski M.P."/>
            <person name="Smith T."/>
            <person name="Spier E."/>
            <person name="Spradling A.C."/>
            <person name="Stapleton M."/>
            <person name="Strong R."/>
            <person name="Sun E."/>
            <person name="Svirskas R."/>
            <person name="Tector C."/>
            <person name="Turner R."/>
            <person name="Venter E."/>
            <person name="Wang A.H."/>
            <person name="Wang X."/>
            <person name="Wang Z.Y."/>
            <person name="Wassarman D.A."/>
            <person name="Weinstock G.M."/>
            <person name="Weissenbach J."/>
            <person name="Williams S.M."/>
            <person name="WoodageT"/>
            <person name="Worley K.C."/>
            <person name="Wu D."/>
            <person name="Yang S."/>
            <person name="Yao Q.A."/>
            <person name="Ye J."/>
            <person name="Yeh R.F."/>
            <person name="Zaveri J.S."/>
            <person name="Zhan M."/>
            <person name="Zhang G."/>
            <person name="Zhao Q."/>
            <person name="Zheng L."/>
            <person name="Zheng X.H."/>
            <person name="Zhong F.N."/>
            <person name="Zhong W."/>
            <person name="Zhou X."/>
            <person name="Zhu S."/>
            <person name="Zhu X."/>
            <person name="Smith H.O."/>
            <person name="Gibbs R.A."/>
            <person name="Myers E.W."/>
            <person name="Rubin G.M."/>
            <person name="Venter J.C."/>
        </authorList>
    </citation>
    <scope>NUCLEOTIDE SEQUENCE [LARGE SCALE GENOMIC DNA]</scope>
    <source>
        <strain evidence="4">Berkeley</strain>
    </source>
</reference>
<dbReference type="EMBL" id="AE014298">
    <property type="protein sequence ID" value="AAF48409.2"/>
    <property type="molecule type" value="Genomic_DNA"/>
</dbReference>
<reference evidence="2 4" key="2">
    <citation type="journal article" date="2002" name="Genome Biol.">
        <title>Finishing a whole-genome shotgun: release 3 of the Drosophila melanogaster euchromatic genome sequence.</title>
        <authorList>
            <person name="Celniker S.E."/>
            <person name="Wheeler D.A."/>
            <person name="Kronmiller B."/>
            <person name="Carlson J.W."/>
            <person name="Halpern A."/>
            <person name="Patel S."/>
            <person name="Adams M."/>
            <person name="Champe M."/>
            <person name="Dugan S.P."/>
            <person name="Frise E."/>
            <person name="Hodgson A."/>
            <person name="George R.A."/>
            <person name="Hoskins R.A."/>
            <person name="Laverty T."/>
            <person name="Muzny D.M."/>
            <person name="Nelson C.R."/>
            <person name="Pacleb J.M."/>
            <person name="Park S."/>
            <person name="Pfeiffer B.D."/>
            <person name="Richards S."/>
            <person name="Sodergren E.J."/>
            <person name="Svirskas R."/>
            <person name="Tabor P.E."/>
            <person name="Wan K."/>
            <person name="Stapleton M."/>
            <person name="Sutton G.G."/>
            <person name="Venter C."/>
            <person name="Weinstock G."/>
            <person name="Scherer S.E."/>
            <person name="Myers E.W."/>
            <person name="Gibbs R.A."/>
            <person name="Rubin G.M."/>
        </authorList>
    </citation>
    <scope>NUCLEOTIDE SEQUENCE [LARGE SCALE GENOMIC DNA]</scope>
    <source>
        <strain evidence="4">Berkeley</strain>
    </source>
</reference>
<evidence type="ECO:0000313" key="4">
    <source>
        <dbReference type="Proteomes" id="UP000000803"/>
    </source>
</evidence>
<feature type="transmembrane region" description="Helical" evidence="1">
    <location>
        <begin position="167"/>
        <end position="188"/>
    </location>
</feature>
<dbReference type="PhylomeDB" id="Q9VXZ7"/>
<keyword evidence="4" id="KW-1185">Reference proteome</keyword>
<dbReference type="BioGRID-ORCS" id="32427">
    <property type="hits" value="0 hits in 1 CRISPR screen"/>
</dbReference>
<gene>
    <name evidence="2" type="primary">Dmel\CG9030</name>
    <name evidence="2 3" type="ORF">CG9030</name>
    <name evidence="2" type="ORF">Dmel_CG9030</name>
</gene>
<organism evidence="2 4">
    <name type="scientific">Drosophila melanogaster</name>
    <name type="common">Fruit fly</name>
    <dbReference type="NCBI Taxonomy" id="7227"/>
    <lineage>
        <taxon>Eukaryota</taxon>
        <taxon>Metazoa</taxon>
        <taxon>Ecdysozoa</taxon>
        <taxon>Arthropoda</taxon>
        <taxon>Hexapoda</taxon>
        <taxon>Insecta</taxon>
        <taxon>Pterygota</taxon>
        <taxon>Neoptera</taxon>
        <taxon>Endopterygota</taxon>
        <taxon>Diptera</taxon>
        <taxon>Brachycera</taxon>
        <taxon>Muscomorpha</taxon>
        <taxon>Ephydroidea</taxon>
        <taxon>Drosophilidae</taxon>
        <taxon>Drosophila</taxon>
        <taxon>Sophophora</taxon>
    </lineage>
</organism>